<organism evidence="2 3">
    <name type="scientific">Methyloceanibacter marginalis</name>
    <dbReference type="NCBI Taxonomy" id="1774971"/>
    <lineage>
        <taxon>Bacteria</taxon>
        <taxon>Pseudomonadati</taxon>
        <taxon>Pseudomonadota</taxon>
        <taxon>Alphaproteobacteria</taxon>
        <taxon>Hyphomicrobiales</taxon>
        <taxon>Hyphomicrobiaceae</taxon>
        <taxon>Methyloceanibacter</taxon>
    </lineage>
</organism>
<accession>A0A1E3WE07</accession>
<evidence type="ECO:0000256" key="1">
    <source>
        <dbReference type="SAM" id="MobiDB-lite"/>
    </source>
</evidence>
<dbReference type="Proteomes" id="UP000095042">
    <property type="component" value="Unassembled WGS sequence"/>
</dbReference>
<dbReference type="EMBL" id="LPWD01000027">
    <property type="protein sequence ID" value="ODS04006.1"/>
    <property type="molecule type" value="Genomic_DNA"/>
</dbReference>
<dbReference type="AlphaFoldDB" id="A0A1E3WE07"/>
<feature type="compositionally biased region" description="Low complexity" evidence="1">
    <location>
        <begin position="44"/>
        <end position="54"/>
    </location>
</feature>
<gene>
    <name evidence="2" type="ORF">AUC71_06510</name>
</gene>
<feature type="region of interest" description="Disordered" evidence="1">
    <location>
        <begin position="1"/>
        <end position="67"/>
    </location>
</feature>
<evidence type="ECO:0000313" key="2">
    <source>
        <dbReference type="EMBL" id="ODS04006.1"/>
    </source>
</evidence>
<feature type="compositionally biased region" description="Basic and acidic residues" evidence="1">
    <location>
        <begin position="19"/>
        <end position="43"/>
    </location>
</feature>
<evidence type="ECO:0000313" key="3">
    <source>
        <dbReference type="Proteomes" id="UP000095042"/>
    </source>
</evidence>
<reference evidence="2 3" key="1">
    <citation type="journal article" date="2016" name="Environ. Microbiol.">
        <title>New Methyloceanibacter diversity from North Sea sediments includes methanotroph containing solely the soluble methane monooxygenase.</title>
        <authorList>
            <person name="Vekeman B."/>
            <person name="Kerckhof F.M."/>
            <person name="Cremers G."/>
            <person name="de Vos P."/>
            <person name="Vandamme P."/>
            <person name="Boon N."/>
            <person name="Op den Camp H.J."/>
            <person name="Heylen K."/>
        </authorList>
    </citation>
    <scope>NUCLEOTIDE SEQUENCE [LARGE SCALE GENOMIC DNA]</scope>
    <source>
        <strain evidence="2 3">R-67177</strain>
    </source>
</reference>
<protein>
    <submittedName>
        <fullName evidence="2">Uncharacterized protein</fullName>
    </submittedName>
</protein>
<keyword evidence="3" id="KW-1185">Reference proteome</keyword>
<sequence length="67" mass="7318">MAEQRIVGRGGAQLIAHPHGAERQQHRERDADGDSESQHHDQSPQDQSPDHASSFLRPVTQPASASI</sequence>
<proteinExistence type="predicted"/>
<comment type="caution">
    <text evidence="2">The sequence shown here is derived from an EMBL/GenBank/DDBJ whole genome shotgun (WGS) entry which is preliminary data.</text>
</comment>
<name>A0A1E3WE07_9HYPH</name>